<organism evidence="1">
    <name type="scientific">Podoviridae sp. ct8dV2</name>
    <dbReference type="NCBI Taxonomy" id="2825222"/>
    <lineage>
        <taxon>Viruses</taxon>
        <taxon>Duplodnaviria</taxon>
        <taxon>Heunggongvirae</taxon>
        <taxon>Uroviricota</taxon>
        <taxon>Caudoviricetes</taxon>
    </lineage>
</organism>
<accession>A0A8S5PNV8</accession>
<evidence type="ECO:0000313" key="1">
    <source>
        <dbReference type="EMBL" id="DAE08847.1"/>
    </source>
</evidence>
<dbReference type="EMBL" id="BK015477">
    <property type="protein sequence ID" value="DAE08847.1"/>
    <property type="molecule type" value="Genomic_DNA"/>
</dbReference>
<protein>
    <submittedName>
        <fullName evidence="1">Uncharacterized protein</fullName>
    </submittedName>
</protein>
<name>A0A8S5PNV8_9CAUD</name>
<sequence>MKATPGSEKFPDLGLWAAALGKYEEAYDVYFANKARFTIIRMVRIALDHLDDPGKAFAAAKLMVSGQSCTAQQVKEVMNLVAQRLIGNDAIPEAEMKSFLKNVNRKYTAYLPGDPQTWEPIISQVRNLLDAY</sequence>
<proteinExistence type="predicted"/>
<reference evidence="1" key="1">
    <citation type="journal article" date="2021" name="Proc. Natl. Acad. Sci. U.S.A.">
        <title>A Catalog of Tens of Thousands of Viruses from Human Metagenomes Reveals Hidden Associations with Chronic Diseases.</title>
        <authorList>
            <person name="Tisza M.J."/>
            <person name="Buck C.B."/>
        </authorList>
    </citation>
    <scope>NUCLEOTIDE SEQUENCE</scope>
    <source>
        <strain evidence="1">Ct8dV2</strain>
    </source>
</reference>